<evidence type="ECO:0000313" key="2">
    <source>
        <dbReference type="EMBL" id="CDI74963.1"/>
    </source>
</evidence>
<accession>U6G6L5</accession>
<reference evidence="2" key="1">
    <citation type="submission" date="2013-10" db="EMBL/GenBank/DDBJ databases">
        <title>Genomic analysis of the causative agents of coccidiosis in chickens.</title>
        <authorList>
            <person name="Reid A.J."/>
            <person name="Blake D."/>
            <person name="Billington K."/>
            <person name="Browne H."/>
            <person name="Dunn M."/>
            <person name="Hung S."/>
            <person name="Kawahara F."/>
            <person name="Miranda-Saavedra D."/>
            <person name="Mourier T."/>
            <person name="Nagra H."/>
            <person name="Otto T.D."/>
            <person name="Rawlings N."/>
            <person name="Sanchez A."/>
            <person name="Sanders M."/>
            <person name="Subramaniam C."/>
            <person name="Tay Y."/>
            <person name="Dear P."/>
            <person name="Doerig C."/>
            <person name="Gruber A."/>
            <person name="Parkinson J."/>
            <person name="Shirley M."/>
            <person name="Wan K.L."/>
            <person name="Berriman M."/>
            <person name="Tomley F."/>
            <person name="Pain A."/>
        </authorList>
    </citation>
    <scope>NUCLEOTIDE SEQUENCE [LARGE SCALE GENOMIC DNA]</scope>
    <source>
        <strain evidence="2">Houghton</strain>
    </source>
</reference>
<dbReference type="Proteomes" id="UP000018201">
    <property type="component" value="Unassembled WGS sequence"/>
</dbReference>
<name>U6G6L5_9EIME</name>
<dbReference type="VEuPathDB" id="ToxoDB:EPH_0003970"/>
<evidence type="ECO:0000256" key="1">
    <source>
        <dbReference type="SAM" id="MobiDB-lite"/>
    </source>
</evidence>
<gene>
    <name evidence="2" type="ORF">EPH_0003970</name>
</gene>
<organism evidence="2 3">
    <name type="scientific">Eimeria praecox</name>
    <dbReference type="NCBI Taxonomy" id="51316"/>
    <lineage>
        <taxon>Eukaryota</taxon>
        <taxon>Sar</taxon>
        <taxon>Alveolata</taxon>
        <taxon>Apicomplexa</taxon>
        <taxon>Conoidasida</taxon>
        <taxon>Coccidia</taxon>
        <taxon>Eucoccidiorida</taxon>
        <taxon>Eimeriorina</taxon>
        <taxon>Eimeriidae</taxon>
        <taxon>Eimeria</taxon>
    </lineage>
</organism>
<reference evidence="2" key="2">
    <citation type="submission" date="2013-10" db="EMBL/GenBank/DDBJ databases">
        <authorList>
            <person name="Aslett M."/>
        </authorList>
    </citation>
    <scope>NUCLEOTIDE SEQUENCE [LARGE SCALE GENOMIC DNA]</scope>
    <source>
        <strain evidence="2">Houghton</strain>
    </source>
</reference>
<protein>
    <submittedName>
        <fullName evidence="2">Uncharacterized protein</fullName>
    </submittedName>
</protein>
<keyword evidence="3" id="KW-1185">Reference proteome</keyword>
<sequence>MQRVQRPQTVEVLLRLLVQSRRFSTGVGGAKAKGPLIQCQETRPQALQQAKAASSPRPPFPLQLLAASASVGRPLHRYLANLTRWKQQQLLLLQAREPPLEDFLIKRRASGPQPASLKRRQPFSGAFVTPQQRMKTALERLAERNLLGLPRLAAATGGITVGAPLALGDSSPSAFKAILPMIRSANTISLPATEVERVHTSGASAQSRLSVDPSDNAFGPTAKQSPRRGQIIPACISHSLFPVPDNSAETLAAAAADLCSQLKPRRALLLLQDGSSLRTLQLYMKAHGQKQATNSISSPSSSLPLRCKQPEAFTWQV</sequence>
<dbReference type="OrthoDB" id="333735at2759"/>
<dbReference type="AlphaFoldDB" id="U6G6L5"/>
<dbReference type="EMBL" id="HG690623">
    <property type="protein sequence ID" value="CDI74963.1"/>
    <property type="molecule type" value="Genomic_DNA"/>
</dbReference>
<evidence type="ECO:0000313" key="3">
    <source>
        <dbReference type="Proteomes" id="UP000018201"/>
    </source>
</evidence>
<feature type="region of interest" description="Disordered" evidence="1">
    <location>
        <begin position="201"/>
        <end position="226"/>
    </location>
</feature>
<proteinExistence type="predicted"/>